<dbReference type="RefSeq" id="WP_264776211.1">
    <property type="nucleotide sequence ID" value="NZ_AP026560.1"/>
</dbReference>
<dbReference type="InterPro" id="IPR007351">
    <property type="entry name" value="YjbR"/>
</dbReference>
<dbReference type="Pfam" id="PF04237">
    <property type="entry name" value="YjbR"/>
    <property type="match status" value="1"/>
</dbReference>
<dbReference type="Proteomes" id="UP001064971">
    <property type="component" value="Chromosome"/>
</dbReference>
<dbReference type="SUPFAM" id="SSF142906">
    <property type="entry name" value="YjbR-like"/>
    <property type="match status" value="1"/>
</dbReference>
<dbReference type="PANTHER" id="PTHR35145:SF1">
    <property type="entry name" value="CYTOPLASMIC PROTEIN"/>
    <property type="match status" value="1"/>
</dbReference>
<dbReference type="PANTHER" id="PTHR35145">
    <property type="entry name" value="CYTOPLASMIC PROTEIN-RELATED"/>
    <property type="match status" value="1"/>
</dbReference>
<keyword evidence="2" id="KW-1185">Reference proteome</keyword>
<proteinExistence type="predicted"/>
<organism evidence="1 2">
    <name type="scientific">Deinococcus aetherius</name>
    <dbReference type="NCBI Taxonomy" id="200252"/>
    <lineage>
        <taxon>Bacteria</taxon>
        <taxon>Thermotogati</taxon>
        <taxon>Deinococcota</taxon>
        <taxon>Deinococci</taxon>
        <taxon>Deinococcales</taxon>
        <taxon>Deinococcaceae</taxon>
        <taxon>Deinococcus</taxon>
    </lineage>
</organism>
<dbReference type="Gene3D" id="3.90.1150.30">
    <property type="match status" value="1"/>
</dbReference>
<sequence length="123" mass="13249">MRSIGELRAAAAALPHSRETFPFDETTLVFKVGGSGSGKMYALTDILADPPSLSVKVKPKRGEELRAEYTAIATGYHLNKRHWVTVTLDGTVPDALLRELLAGSHALVVHGLTRAERAELGLS</sequence>
<accession>A0ABM8A998</accession>
<name>A0ABM8A998_9DEIO</name>
<reference evidence="1" key="1">
    <citation type="submission" date="2022-07" db="EMBL/GenBank/DDBJ databases">
        <title>Complete Genome Sequence of the Radioresistant Bacterium Deinococcus aetherius ST0316, Isolated from the Air Dust collected in Lower Stratosphere above Japan.</title>
        <authorList>
            <person name="Satoh K."/>
            <person name="Hagiwara K."/>
            <person name="Katsumata K."/>
            <person name="Kubo A."/>
            <person name="Yokobori S."/>
            <person name="Yamagishi A."/>
            <person name="Oono Y."/>
            <person name="Narumi I."/>
        </authorList>
    </citation>
    <scope>NUCLEOTIDE SEQUENCE</scope>
    <source>
        <strain evidence="1">ST0316</strain>
    </source>
</reference>
<evidence type="ECO:0000313" key="2">
    <source>
        <dbReference type="Proteomes" id="UP001064971"/>
    </source>
</evidence>
<dbReference type="EMBL" id="AP026560">
    <property type="protein sequence ID" value="BDP40345.1"/>
    <property type="molecule type" value="Genomic_DNA"/>
</dbReference>
<gene>
    <name evidence="1" type="ORF">DAETH_03140</name>
</gene>
<dbReference type="InterPro" id="IPR038056">
    <property type="entry name" value="YjbR-like_sf"/>
</dbReference>
<evidence type="ECO:0000313" key="1">
    <source>
        <dbReference type="EMBL" id="BDP40345.1"/>
    </source>
</evidence>
<protein>
    <submittedName>
        <fullName evidence="1">MmcQ-like protein</fullName>
    </submittedName>
</protein>
<dbReference type="InterPro" id="IPR058532">
    <property type="entry name" value="YjbR/MT2646/Rv2570-like"/>
</dbReference>